<proteinExistence type="predicted"/>
<evidence type="ECO:0000256" key="1">
    <source>
        <dbReference type="SAM" id="MobiDB-lite"/>
    </source>
</evidence>
<feature type="compositionally biased region" description="Basic and acidic residues" evidence="1">
    <location>
        <begin position="543"/>
        <end position="553"/>
    </location>
</feature>
<dbReference type="EMBL" id="JARBHB010000004">
    <property type="protein sequence ID" value="KAJ8885990.1"/>
    <property type="molecule type" value="Genomic_DNA"/>
</dbReference>
<evidence type="ECO:0000313" key="3">
    <source>
        <dbReference type="Proteomes" id="UP001159363"/>
    </source>
</evidence>
<feature type="compositionally biased region" description="Basic residues" evidence="1">
    <location>
        <begin position="585"/>
        <end position="594"/>
    </location>
</feature>
<organism evidence="2 3">
    <name type="scientific">Dryococelus australis</name>
    <dbReference type="NCBI Taxonomy" id="614101"/>
    <lineage>
        <taxon>Eukaryota</taxon>
        <taxon>Metazoa</taxon>
        <taxon>Ecdysozoa</taxon>
        <taxon>Arthropoda</taxon>
        <taxon>Hexapoda</taxon>
        <taxon>Insecta</taxon>
        <taxon>Pterygota</taxon>
        <taxon>Neoptera</taxon>
        <taxon>Polyneoptera</taxon>
        <taxon>Phasmatodea</taxon>
        <taxon>Verophasmatodea</taxon>
        <taxon>Anareolatae</taxon>
        <taxon>Phasmatidae</taxon>
        <taxon>Eurycanthinae</taxon>
        <taxon>Dryococelus</taxon>
    </lineage>
</organism>
<feature type="compositionally biased region" description="Basic and acidic residues" evidence="1">
    <location>
        <begin position="564"/>
        <end position="583"/>
    </location>
</feature>
<feature type="region of interest" description="Disordered" evidence="1">
    <location>
        <begin position="656"/>
        <end position="681"/>
    </location>
</feature>
<reference evidence="2 3" key="1">
    <citation type="submission" date="2023-02" db="EMBL/GenBank/DDBJ databases">
        <title>LHISI_Scaffold_Assembly.</title>
        <authorList>
            <person name="Stuart O.P."/>
            <person name="Cleave R."/>
            <person name="Magrath M.J.L."/>
            <person name="Mikheyev A.S."/>
        </authorList>
    </citation>
    <scope>NUCLEOTIDE SEQUENCE [LARGE SCALE GENOMIC DNA]</scope>
    <source>
        <strain evidence="2">Daus_M_001</strain>
        <tissue evidence="2">Leg muscle</tissue>
    </source>
</reference>
<feature type="region of interest" description="Disordered" evidence="1">
    <location>
        <begin position="452"/>
        <end position="488"/>
    </location>
</feature>
<sequence>MLEELEGRNCRASSDTLDESEPKIAELARVKPKTVSRPAAQANAARREHYTPVQSLVRNSHGALHTQGSIVLIAAALLGEPSLEVQQVPQITSFTGKTAIRVSSSADVGLRLGVIIVLVDIIFKDLLLLSYFLITVVLQSANFPYSVPDITANTQLHVVNCCTEEPVTTVQPRDTRCIPTTHKQATRDPLHASCGVPCRATFYWWNCYCIHYEANERRYGLKHVGDPWYVCGSSIIQKVALSSLQCHSTCGSRNEFCLICWRTYPWLFVRECSYSLAVSNHLDATFPGSCIGHGGLRECSHTTKMNCEYEGLPFDLDDHGAATCSIANWFSPVPILRSMSTCLYVMSQCLHFIYHLQSLGNSMIDRPMPKRCFNGVTRLVQCQYDIIGFAHSYIISSREVSRDSYFDSGSLERYIVSASFCRFASKSYSTSAMSLDTPKLMVAKTVPSTRSEVVPPAVPSTSSAVTATKSSIGPSNFSAEAPRTPLPTLPTDSTHDSLHRYIAPQLHRSIAPSDSQPSASRACGYTLKDLRAVRQEMSVSSKGSDRAEKRDPQTIHILPQRTSFDSRRGRDPVFPRDKREGSRCKCGRNGRSLRKPADQRHHSPARFPRAKIRGATPDENRSRFASVGAAALPVAPSWRLNRTTPRILRKLHREEKRDWGKNGKESAMASVGDPAQHSPGVISRNYGKLKSGWPARESNPCPLECEYSELPLRHLARCTSLKMFETFSRCDQAGNDAQLASIYLTLTFRQRGSAYHHAPTNLSARSRPRSCLAPVPPEISQLYLLCFRHPPSWSFHPCSRPRSAGSIRATLSRATSAPWPLSDSHFREDECFRDVAHIRATILKHSSITRNVSSSRRTDENRRRQSCLYRVLETHMGPGNNSPGAAEITAYGSRGRVWDLCWTMPLVGGFSVASPVYPPLHSDAVPYSPRFSLDVQSRPDLSTLHSTEQAIFQLRRSERRSGLHWHALQKRNRRYEQGSELACSVLVVLHQSSIQGDRHQVRYVSRAVALHWLGPSQLTPVARSRILFVLEPASFLHWQLHRYEATPFLTELHVIGAHNCEAFIYRRRVTLDVSDTLCSNDKHIAKRRSAFNAPELRSADELCDQVVLAGAGTCDTEQQR</sequence>
<protein>
    <submittedName>
        <fullName evidence="2">Uncharacterized protein</fullName>
    </submittedName>
</protein>
<gene>
    <name evidence="2" type="ORF">PR048_012196</name>
</gene>
<feature type="compositionally biased region" description="Basic residues" evidence="1">
    <location>
        <begin position="602"/>
        <end position="612"/>
    </location>
</feature>
<evidence type="ECO:0000313" key="2">
    <source>
        <dbReference type="EMBL" id="KAJ8885990.1"/>
    </source>
</evidence>
<feature type="region of interest" description="Disordered" evidence="1">
    <location>
        <begin position="536"/>
        <end position="621"/>
    </location>
</feature>
<accession>A0ABQ9HNP0</accession>
<name>A0ABQ9HNP0_9NEOP</name>
<keyword evidence="3" id="KW-1185">Reference proteome</keyword>
<feature type="compositionally biased region" description="Low complexity" evidence="1">
    <location>
        <begin position="453"/>
        <end position="468"/>
    </location>
</feature>
<feature type="region of interest" description="Disordered" evidence="1">
    <location>
        <begin position="1"/>
        <end position="22"/>
    </location>
</feature>
<dbReference type="Proteomes" id="UP001159363">
    <property type="component" value="Chromosome X"/>
</dbReference>
<comment type="caution">
    <text evidence="2">The sequence shown here is derived from an EMBL/GenBank/DDBJ whole genome shotgun (WGS) entry which is preliminary data.</text>
</comment>
<feature type="compositionally biased region" description="Polar residues" evidence="1">
    <location>
        <begin position="469"/>
        <end position="478"/>
    </location>
</feature>